<keyword evidence="4" id="KW-1185">Reference proteome</keyword>
<dbReference type="GO" id="GO:0016787">
    <property type="term" value="F:hydrolase activity"/>
    <property type="evidence" value="ECO:0007669"/>
    <property type="project" value="UniProtKB-KW"/>
</dbReference>
<dbReference type="InterPro" id="IPR050789">
    <property type="entry name" value="Diverse_Enzym_Activities"/>
</dbReference>
<evidence type="ECO:0000313" key="4">
    <source>
        <dbReference type="Proteomes" id="UP000051922"/>
    </source>
</evidence>
<name>A0A0R1U2G6_9LACO</name>
<dbReference type="Proteomes" id="UP000051922">
    <property type="component" value="Unassembled WGS sequence"/>
</dbReference>
<keyword evidence="1" id="KW-0378">Hydrolase</keyword>
<evidence type="ECO:0000256" key="1">
    <source>
        <dbReference type="ARBA" id="ARBA00022801"/>
    </source>
</evidence>
<gene>
    <name evidence="3" type="ORF">FC50_GL001518</name>
</gene>
<dbReference type="RefSeq" id="WP_225355001.1">
    <property type="nucleotide sequence ID" value="NZ_AZFJ01000051.1"/>
</dbReference>
<dbReference type="EMBL" id="AZFJ01000051">
    <property type="protein sequence ID" value="KRL85658.1"/>
    <property type="molecule type" value="Genomic_DNA"/>
</dbReference>
<dbReference type="PATRIC" id="fig|1423783.4.peg.1562"/>
<protein>
    <submittedName>
        <fullName evidence="3">Beta-lactamase family protein</fullName>
    </submittedName>
</protein>
<accession>A0A0R1U2G6</accession>
<proteinExistence type="predicted"/>
<dbReference type="InterPro" id="IPR001466">
    <property type="entry name" value="Beta-lactam-related"/>
</dbReference>
<dbReference type="SUPFAM" id="SSF56601">
    <property type="entry name" value="beta-lactamase/transpeptidase-like"/>
    <property type="match status" value="1"/>
</dbReference>
<dbReference type="AlphaFoldDB" id="A0A0R1U2G6"/>
<evidence type="ECO:0000259" key="2">
    <source>
        <dbReference type="Pfam" id="PF00144"/>
    </source>
</evidence>
<dbReference type="InterPro" id="IPR012338">
    <property type="entry name" value="Beta-lactam/transpept-like"/>
</dbReference>
<evidence type="ECO:0000313" key="3">
    <source>
        <dbReference type="EMBL" id="KRL85658.1"/>
    </source>
</evidence>
<organism evidence="3 4">
    <name type="scientific">Lacticaseibacillus pantheris DSM 15945 = JCM 12539 = NBRC 106106</name>
    <dbReference type="NCBI Taxonomy" id="1423783"/>
    <lineage>
        <taxon>Bacteria</taxon>
        <taxon>Bacillati</taxon>
        <taxon>Bacillota</taxon>
        <taxon>Bacilli</taxon>
        <taxon>Lactobacillales</taxon>
        <taxon>Lactobacillaceae</taxon>
        <taxon>Lacticaseibacillus</taxon>
    </lineage>
</organism>
<dbReference type="STRING" id="1423783.FC50_GL001518"/>
<reference evidence="3 4" key="1">
    <citation type="journal article" date="2015" name="Genome Announc.">
        <title>Expanding the biotechnology potential of lactobacilli through comparative genomics of 213 strains and associated genera.</title>
        <authorList>
            <person name="Sun Z."/>
            <person name="Harris H.M."/>
            <person name="McCann A."/>
            <person name="Guo C."/>
            <person name="Argimon S."/>
            <person name="Zhang W."/>
            <person name="Yang X."/>
            <person name="Jeffery I.B."/>
            <person name="Cooney J.C."/>
            <person name="Kagawa T.F."/>
            <person name="Liu W."/>
            <person name="Song Y."/>
            <person name="Salvetti E."/>
            <person name="Wrobel A."/>
            <person name="Rasinkangas P."/>
            <person name="Parkhill J."/>
            <person name="Rea M.C."/>
            <person name="O'Sullivan O."/>
            <person name="Ritari J."/>
            <person name="Douillard F.P."/>
            <person name="Paul Ross R."/>
            <person name="Yang R."/>
            <person name="Briner A.E."/>
            <person name="Felis G.E."/>
            <person name="de Vos W.M."/>
            <person name="Barrangou R."/>
            <person name="Klaenhammer T.R."/>
            <person name="Caufield P.W."/>
            <person name="Cui Y."/>
            <person name="Zhang H."/>
            <person name="O'Toole P.W."/>
        </authorList>
    </citation>
    <scope>NUCLEOTIDE SEQUENCE [LARGE SCALE GENOMIC DNA]</scope>
    <source>
        <strain evidence="3 4">DSM 15945</strain>
    </source>
</reference>
<dbReference type="PANTHER" id="PTHR43283">
    <property type="entry name" value="BETA-LACTAMASE-RELATED"/>
    <property type="match status" value="1"/>
</dbReference>
<sequence>MDTTEQTARIVAGNAVVRPALDAMITAGIMPGAVYAILDGDDTYIQVLGQAATAPVPLPLDAGMFYDLASLTKVVGTTPLFLRAVQDGLLGVDQPIKDVLPEFTAPHVTFRMALTHTSGLDGYIPHRDELPPDELRHALLTQLHETAGTGHVVQYRDVNLLLVGWALAKVYGDPIQRLITARVLPAFGMRTNATFSPDVQRTVPTTYDTEGGLRRGVVHDPKSAILGADSGAAGLFANIDGMVQFAHVTFGRVQQIFLHENWAEKLQRDFAGGRSLGFDLLEGPVSHRQWLYHTGYTGTFMLLDPTAHRGLIVLANRVHPVVHPEFLDARDRLIPRFLSATESA</sequence>
<feature type="domain" description="Beta-lactamase-related" evidence="2">
    <location>
        <begin position="27"/>
        <end position="328"/>
    </location>
</feature>
<comment type="caution">
    <text evidence="3">The sequence shown here is derived from an EMBL/GenBank/DDBJ whole genome shotgun (WGS) entry which is preliminary data.</text>
</comment>
<dbReference type="Pfam" id="PF00144">
    <property type="entry name" value="Beta-lactamase"/>
    <property type="match status" value="1"/>
</dbReference>
<dbReference type="PANTHER" id="PTHR43283:SF11">
    <property type="entry name" value="BETA-LACTAMASE-RELATED DOMAIN-CONTAINING PROTEIN"/>
    <property type="match status" value="1"/>
</dbReference>
<dbReference type="Gene3D" id="3.40.710.10">
    <property type="entry name" value="DD-peptidase/beta-lactamase superfamily"/>
    <property type="match status" value="1"/>
</dbReference>